<feature type="transmembrane region" description="Helical" evidence="8">
    <location>
        <begin position="169"/>
        <end position="195"/>
    </location>
</feature>
<accession>A0ABR9UJ52</accession>
<evidence type="ECO:0000256" key="6">
    <source>
        <dbReference type="ARBA" id="ARBA00022989"/>
    </source>
</evidence>
<keyword evidence="5 8" id="KW-0812">Transmembrane</keyword>
<keyword evidence="4" id="KW-0808">Transferase</keyword>
<evidence type="ECO:0000256" key="2">
    <source>
        <dbReference type="ARBA" id="ARBA00022475"/>
    </source>
</evidence>
<comment type="caution">
    <text evidence="9">The sequence shown here is derived from an EMBL/GenBank/DDBJ whole genome shotgun (WGS) entry which is preliminary data.</text>
</comment>
<evidence type="ECO:0000256" key="8">
    <source>
        <dbReference type="SAM" id="Phobius"/>
    </source>
</evidence>
<dbReference type="RefSeq" id="WP_193871820.1">
    <property type="nucleotide sequence ID" value="NZ_JADEWU010000103.1"/>
</dbReference>
<proteinExistence type="predicted"/>
<dbReference type="EMBL" id="JADEWU010000103">
    <property type="protein sequence ID" value="MBE9146488.1"/>
    <property type="molecule type" value="Genomic_DNA"/>
</dbReference>
<dbReference type="PANTHER" id="PTHR33908">
    <property type="entry name" value="MANNOSYLTRANSFERASE YKCB-RELATED"/>
    <property type="match status" value="1"/>
</dbReference>
<feature type="transmembrane region" description="Helical" evidence="8">
    <location>
        <begin position="207"/>
        <end position="226"/>
    </location>
</feature>
<feature type="transmembrane region" description="Helical" evidence="8">
    <location>
        <begin position="284"/>
        <end position="305"/>
    </location>
</feature>
<sequence length="521" mass="60193">MKKSSPEMLSFKFFPQGLSDSSLRPWIPIILILVLSTVLCLYQIGTESLWIDENFSIIDAEKLELGTRPLYFLLLRFWMIFGTSDAWLRLLSVPFSLGSVFLIYLLGLKVASRSVGLVAAFVMAVSPLFLNYAQEIRMYSLSTFLTLWGTIALIDILKNTPKSSFRSWILARGLAILTTPLNLLLLVPDLILLGWQFREQRHQFRKLGKGLILIGLFWLPFAYVLWKEAPKFMTGWITYRAKPGLEALPSSLVEFTVFWPLTNLGRFRELDLSLAGWGYNQTRLLFYGVYALMMVFLLIISLLKVKDQIQERTSYPTLLWVAIWAVFPSLLILIISYVGGSIWRANYLMFIAPYYLILLAVGFHQLWQHYRAIAFAIALVYFLAVGGGLNQYYTVVYHDDWKGVAQLIQQQEKPGDIIGFYADEWEPRLALPRYYKGSSSFHVMALKKIPRNPKENRKFISKMLDDLPPTQSRYWIVYFESNSLVAQTLSHAINKRYNVIYSQQFPNSVNFDTFVFLVQPR</sequence>
<keyword evidence="2" id="KW-1003">Cell membrane</keyword>
<evidence type="ECO:0000313" key="10">
    <source>
        <dbReference type="Proteomes" id="UP000640725"/>
    </source>
</evidence>
<dbReference type="InterPro" id="IPR050297">
    <property type="entry name" value="LipidA_mod_glycosyltrf_83"/>
</dbReference>
<dbReference type="Proteomes" id="UP000640725">
    <property type="component" value="Unassembled WGS sequence"/>
</dbReference>
<feature type="transmembrane region" description="Helical" evidence="8">
    <location>
        <begin position="370"/>
        <end position="389"/>
    </location>
</feature>
<feature type="transmembrane region" description="Helical" evidence="8">
    <location>
        <begin position="115"/>
        <end position="133"/>
    </location>
</feature>
<evidence type="ECO:0000256" key="4">
    <source>
        <dbReference type="ARBA" id="ARBA00022679"/>
    </source>
</evidence>
<evidence type="ECO:0000256" key="7">
    <source>
        <dbReference type="ARBA" id="ARBA00023136"/>
    </source>
</evidence>
<feature type="transmembrane region" description="Helical" evidence="8">
    <location>
        <begin position="139"/>
        <end position="157"/>
    </location>
</feature>
<protein>
    <submittedName>
        <fullName evidence="9">Glycosyltransferase family 39 protein</fullName>
    </submittedName>
</protein>
<evidence type="ECO:0000313" key="9">
    <source>
        <dbReference type="EMBL" id="MBE9146488.1"/>
    </source>
</evidence>
<evidence type="ECO:0000256" key="1">
    <source>
        <dbReference type="ARBA" id="ARBA00004651"/>
    </source>
</evidence>
<keyword evidence="7 8" id="KW-0472">Membrane</keyword>
<keyword evidence="6 8" id="KW-1133">Transmembrane helix</keyword>
<gene>
    <name evidence="9" type="ORF">IQ236_25160</name>
</gene>
<evidence type="ECO:0000256" key="5">
    <source>
        <dbReference type="ARBA" id="ARBA00022692"/>
    </source>
</evidence>
<feature type="transmembrane region" description="Helical" evidence="8">
    <location>
        <begin position="26"/>
        <end position="44"/>
    </location>
</feature>
<keyword evidence="3" id="KW-0328">Glycosyltransferase</keyword>
<reference evidence="9 10" key="1">
    <citation type="submission" date="2020-10" db="EMBL/GenBank/DDBJ databases">
        <authorList>
            <person name="Castelo-Branco R."/>
            <person name="Eusebio N."/>
            <person name="Adriana R."/>
            <person name="Vieira A."/>
            <person name="Brugerolle De Fraissinette N."/>
            <person name="Rezende De Castro R."/>
            <person name="Schneider M.P."/>
            <person name="Vasconcelos V."/>
            <person name="Leao P.N."/>
        </authorList>
    </citation>
    <scope>NUCLEOTIDE SEQUENCE [LARGE SCALE GENOMIC DNA]</scope>
    <source>
        <strain evidence="9 10">LEGE 06226</strain>
    </source>
</reference>
<comment type="subcellular location">
    <subcellularLocation>
        <location evidence="1">Cell membrane</location>
        <topology evidence="1">Multi-pass membrane protein</topology>
    </subcellularLocation>
</comment>
<feature type="transmembrane region" description="Helical" evidence="8">
    <location>
        <begin position="345"/>
        <end position="363"/>
    </location>
</feature>
<feature type="transmembrane region" description="Helical" evidence="8">
    <location>
        <begin position="317"/>
        <end position="339"/>
    </location>
</feature>
<keyword evidence="10" id="KW-1185">Reference proteome</keyword>
<dbReference type="PANTHER" id="PTHR33908:SF3">
    <property type="entry name" value="UNDECAPRENYL PHOSPHATE-ALPHA-4-AMINO-4-DEOXY-L-ARABINOSE ARABINOSYL TRANSFERASE"/>
    <property type="match status" value="1"/>
</dbReference>
<name>A0ABR9UJ52_9CYAN</name>
<organism evidence="9 10">
    <name type="scientific">Planktothrix mougeotii LEGE 06226</name>
    <dbReference type="NCBI Taxonomy" id="1828728"/>
    <lineage>
        <taxon>Bacteria</taxon>
        <taxon>Bacillati</taxon>
        <taxon>Cyanobacteriota</taxon>
        <taxon>Cyanophyceae</taxon>
        <taxon>Oscillatoriophycideae</taxon>
        <taxon>Oscillatoriales</taxon>
        <taxon>Microcoleaceae</taxon>
        <taxon>Planktothrix</taxon>
    </lineage>
</organism>
<feature type="transmembrane region" description="Helical" evidence="8">
    <location>
        <begin position="87"/>
        <end position="108"/>
    </location>
</feature>
<evidence type="ECO:0000256" key="3">
    <source>
        <dbReference type="ARBA" id="ARBA00022676"/>
    </source>
</evidence>